<dbReference type="STRING" id="1618023.UH38_05385"/>
<protein>
    <submittedName>
        <fullName evidence="3">Glycosyltransferase</fullName>
    </submittedName>
</protein>
<dbReference type="PATRIC" id="fig|1618023.3.peg.2220"/>
<dbReference type="AlphaFoldDB" id="A0A0D8ZUZ1"/>
<accession>A0A0D8ZUZ1</accession>
<evidence type="ECO:0000313" key="4">
    <source>
        <dbReference type="Proteomes" id="UP000032452"/>
    </source>
</evidence>
<proteinExistence type="predicted"/>
<sequence length="347" mass="39536">MQVLARPAFSSRKENPYNWLLYSYMKDLGVGVDEFSLKQAIANNYKICHLHWPELPLNNRNLLKALIKIQALLLQLDWARSRGAKTVWTVHNLAAHEQFYPQLEAWFWRAFIWRLDGYITLSQAGMEAAQKRFPQLKNLPGFVIPHGHYRGEYEDGISREAARVELQIPKSAKVVLFFGRIRAYKNVPQLIKAFKQVADPEAMLCIAGLPEFPAQADAIASEVGTDNRVRTYLNFIPQSKAQLYFRAADLVVLPYREILNSGSALLALSFDRPILVPLRGTLSELQAQVGADWVRAYTGELTTAHIEDAMQWALHTPRSEQAPLEALDWQELAKQTICAYKFIADIK</sequence>
<keyword evidence="1 3" id="KW-0808">Transferase</keyword>
<dbReference type="GO" id="GO:0009103">
    <property type="term" value="P:lipopolysaccharide biosynthetic process"/>
    <property type="evidence" value="ECO:0007669"/>
    <property type="project" value="TreeGrafter"/>
</dbReference>
<evidence type="ECO:0000256" key="1">
    <source>
        <dbReference type="ARBA" id="ARBA00022679"/>
    </source>
</evidence>
<dbReference type="PANTHER" id="PTHR46401:SF2">
    <property type="entry name" value="GLYCOSYLTRANSFERASE WBBK-RELATED"/>
    <property type="match status" value="1"/>
</dbReference>
<keyword evidence="4" id="KW-1185">Reference proteome</keyword>
<name>A0A0D8ZUZ1_9CYAN</name>
<reference evidence="3 4" key="1">
    <citation type="submission" date="2015-02" db="EMBL/GenBank/DDBJ databases">
        <title>Draft genome of a novel marine cyanobacterium (Chroococcales) isolated from South Atlantic Ocean.</title>
        <authorList>
            <person name="Rigonato J."/>
            <person name="Alvarenga D.O."/>
            <person name="Branco L.H."/>
            <person name="Varani A.M."/>
            <person name="Brandini F.P."/>
            <person name="Fiore M.F."/>
        </authorList>
    </citation>
    <scope>NUCLEOTIDE SEQUENCE [LARGE SCALE GENOMIC DNA]</scope>
    <source>
        <strain evidence="3 4">CENA595</strain>
    </source>
</reference>
<dbReference type="Gene3D" id="3.40.50.2000">
    <property type="entry name" value="Glycogen Phosphorylase B"/>
    <property type="match status" value="2"/>
</dbReference>
<dbReference type="EMBL" id="JYON01000004">
    <property type="protein sequence ID" value="KJH72560.1"/>
    <property type="molecule type" value="Genomic_DNA"/>
</dbReference>
<dbReference type="Proteomes" id="UP000032452">
    <property type="component" value="Unassembled WGS sequence"/>
</dbReference>
<dbReference type="PANTHER" id="PTHR46401">
    <property type="entry name" value="GLYCOSYLTRANSFERASE WBBK-RELATED"/>
    <property type="match status" value="1"/>
</dbReference>
<evidence type="ECO:0000259" key="2">
    <source>
        <dbReference type="Pfam" id="PF00534"/>
    </source>
</evidence>
<dbReference type="GO" id="GO:0016757">
    <property type="term" value="F:glycosyltransferase activity"/>
    <property type="evidence" value="ECO:0007669"/>
    <property type="project" value="InterPro"/>
</dbReference>
<evidence type="ECO:0000313" key="3">
    <source>
        <dbReference type="EMBL" id="KJH72560.1"/>
    </source>
</evidence>
<feature type="domain" description="Glycosyl transferase family 1" evidence="2">
    <location>
        <begin position="159"/>
        <end position="255"/>
    </location>
</feature>
<comment type="caution">
    <text evidence="3">The sequence shown here is derived from an EMBL/GenBank/DDBJ whole genome shotgun (WGS) entry which is preliminary data.</text>
</comment>
<gene>
    <name evidence="3" type="ORF">UH38_05385</name>
</gene>
<dbReference type="SUPFAM" id="SSF53756">
    <property type="entry name" value="UDP-Glycosyltransferase/glycogen phosphorylase"/>
    <property type="match status" value="1"/>
</dbReference>
<dbReference type="OrthoDB" id="9790710at2"/>
<dbReference type="InterPro" id="IPR001296">
    <property type="entry name" value="Glyco_trans_1"/>
</dbReference>
<dbReference type="RefSeq" id="WP_045053619.1">
    <property type="nucleotide sequence ID" value="NZ_CAWMDP010000026.1"/>
</dbReference>
<organism evidence="3 4">
    <name type="scientific">Aliterella atlantica CENA595</name>
    <dbReference type="NCBI Taxonomy" id="1618023"/>
    <lineage>
        <taxon>Bacteria</taxon>
        <taxon>Bacillati</taxon>
        <taxon>Cyanobacteriota</taxon>
        <taxon>Cyanophyceae</taxon>
        <taxon>Chroococcidiopsidales</taxon>
        <taxon>Aliterellaceae</taxon>
        <taxon>Aliterella</taxon>
    </lineage>
</organism>
<dbReference type="Pfam" id="PF00534">
    <property type="entry name" value="Glycos_transf_1"/>
    <property type="match status" value="1"/>
</dbReference>